<dbReference type="SUPFAM" id="SSF141734">
    <property type="entry name" value="HisI-like"/>
    <property type="match status" value="1"/>
</dbReference>
<dbReference type="PANTHER" id="PTHR42945:SF1">
    <property type="entry name" value="HISTIDINE BIOSYNTHESIS BIFUNCTIONAL PROTEIN HIS7"/>
    <property type="match status" value="1"/>
</dbReference>
<dbReference type="InterPro" id="IPR038019">
    <property type="entry name" value="PRib_AMP_CycHydrolase_sf"/>
</dbReference>
<dbReference type="Gene3D" id="3.10.20.810">
    <property type="entry name" value="Phosphoribosyl-AMP cyclohydrolase"/>
    <property type="match status" value="1"/>
</dbReference>
<comment type="similarity">
    <text evidence="9">Belongs to the PRA-CH family.</text>
</comment>
<accession>A0A2A2HEC9</accession>
<dbReference type="Proteomes" id="UP000217528">
    <property type="component" value="Unassembled WGS sequence"/>
</dbReference>
<evidence type="ECO:0000256" key="9">
    <source>
        <dbReference type="HAMAP-Rule" id="MF_01021"/>
    </source>
</evidence>
<organism evidence="11 12">
    <name type="scientific">Methanosphaera cuniculi</name>
    <dbReference type="NCBI Taxonomy" id="1077256"/>
    <lineage>
        <taxon>Archaea</taxon>
        <taxon>Methanobacteriati</taxon>
        <taxon>Methanobacteriota</taxon>
        <taxon>Methanomada group</taxon>
        <taxon>Methanobacteria</taxon>
        <taxon>Methanobacteriales</taxon>
        <taxon>Methanobacteriaceae</taxon>
        <taxon>Methanosphaera</taxon>
    </lineage>
</organism>
<dbReference type="HAMAP" id="MF_01021">
    <property type="entry name" value="HisI"/>
    <property type="match status" value="1"/>
</dbReference>
<evidence type="ECO:0000256" key="7">
    <source>
        <dbReference type="ARBA" id="ARBA00023102"/>
    </source>
</evidence>
<comment type="pathway">
    <text evidence="2 9">Amino-acid biosynthesis; L-histidine biosynthesis; L-histidine from 5-phospho-alpha-D-ribose 1-diphosphate: step 3/9.</text>
</comment>
<evidence type="ECO:0000256" key="6">
    <source>
        <dbReference type="ARBA" id="ARBA00022801"/>
    </source>
</evidence>
<feature type="binding site" evidence="9">
    <location>
        <position position="78"/>
    </location>
    <ligand>
        <name>Mg(2+)</name>
        <dbReference type="ChEBI" id="CHEBI:18420"/>
    </ligand>
</feature>
<dbReference type="AlphaFoldDB" id="A0A2A2HEC9"/>
<dbReference type="PANTHER" id="PTHR42945">
    <property type="entry name" value="HISTIDINE BIOSYNTHESIS BIFUNCTIONAL PROTEIN"/>
    <property type="match status" value="1"/>
</dbReference>
<evidence type="ECO:0000259" key="10">
    <source>
        <dbReference type="Pfam" id="PF01502"/>
    </source>
</evidence>
<protein>
    <recommendedName>
        <fullName evidence="9">Phosphoribosyl-AMP cyclohydrolase</fullName>
        <shortName evidence="9">PRA-CH</shortName>
        <ecNumber evidence="9">3.5.4.19</ecNumber>
    </recommendedName>
</protein>
<dbReference type="EC" id="3.5.4.19" evidence="9"/>
<keyword evidence="12" id="KW-1185">Reference proteome</keyword>
<dbReference type="InterPro" id="IPR002496">
    <property type="entry name" value="PRib_AMP_CycHydrolase_dom"/>
</dbReference>
<feature type="binding site" evidence="9">
    <location>
        <position position="93"/>
    </location>
    <ligand>
        <name>Zn(2+)</name>
        <dbReference type="ChEBI" id="CHEBI:29105"/>
        <note>ligand shared between dimeric partners</note>
    </ligand>
</feature>
<dbReference type="InterPro" id="IPR026660">
    <property type="entry name" value="PRA-CH"/>
</dbReference>
<keyword evidence="9" id="KW-0460">Magnesium</keyword>
<evidence type="ECO:0000256" key="4">
    <source>
        <dbReference type="ARBA" id="ARBA00022490"/>
    </source>
</evidence>
<dbReference type="GO" id="GO:0000287">
    <property type="term" value="F:magnesium ion binding"/>
    <property type="evidence" value="ECO:0007669"/>
    <property type="project" value="UniProtKB-UniRule"/>
</dbReference>
<evidence type="ECO:0000256" key="3">
    <source>
        <dbReference type="ARBA" id="ARBA00011738"/>
    </source>
</evidence>
<dbReference type="RefSeq" id="WP_095608376.1">
    <property type="nucleotide sequence ID" value="NZ_LMVN01000009.1"/>
</dbReference>
<feature type="binding site" evidence="9">
    <location>
        <position position="80"/>
    </location>
    <ligand>
        <name>Mg(2+)</name>
        <dbReference type="ChEBI" id="CHEBI:18420"/>
    </ligand>
</feature>
<evidence type="ECO:0000313" key="11">
    <source>
        <dbReference type="EMBL" id="PAV07747.1"/>
    </source>
</evidence>
<dbReference type="EMBL" id="LMVN01000009">
    <property type="protein sequence ID" value="PAV07747.1"/>
    <property type="molecule type" value="Genomic_DNA"/>
</dbReference>
<keyword evidence="9" id="KW-0479">Metal-binding</keyword>
<evidence type="ECO:0000256" key="5">
    <source>
        <dbReference type="ARBA" id="ARBA00022605"/>
    </source>
</evidence>
<comment type="subcellular location">
    <subcellularLocation>
        <location evidence="9">Cytoplasm</location>
    </subcellularLocation>
</comment>
<feature type="binding site" evidence="9">
    <location>
        <position position="77"/>
    </location>
    <ligand>
        <name>Zn(2+)</name>
        <dbReference type="ChEBI" id="CHEBI:29105"/>
        <note>ligand shared between dimeric partners</note>
    </ligand>
</feature>
<feature type="domain" description="Phosphoribosyl-AMP cyclohydrolase" evidence="10">
    <location>
        <begin position="29"/>
        <end position="102"/>
    </location>
</feature>
<keyword evidence="6 9" id="KW-0378">Hydrolase</keyword>
<dbReference type="NCBIfam" id="NF000768">
    <property type="entry name" value="PRK00051.1"/>
    <property type="match status" value="1"/>
</dbReference>
<comment type="catalytic activity">
    <reaction evidence="1 9">
        <text>1-(5-phospho-beta-D-ribosyl)-5'-AMP + H2O = 1-(5-phospho-beta-D-ribosyl)-5-[(5-phospho-beta-D-ribosylamino)methylideneamino]imidazole-4-carboxamide</text>
        <dbReference type="Rhea" id="RHEA:20049"/>
        <dbReference type="ChEBI" id="CHEBI:15377"/>
        <dbReference type="ChEBI" id="CHEBI:58435"/>
        <dbReference type="ChEBI" id="CHEBI:59457"/>
        <dbReference type="EC" id="3.5.4.19"/>
    </reaction>
</comment>
<keyword evidence="5 9" id="KW-0028">Amino-acid biosynthesis</keyword>
<evidence type="ECO:0000313" key="12">
    <source>
        <dbReference type="Proteomes" id="UP000217528"/>
    </source>
</evidence>
<evidence type="ECO:0000256" key="8">
    <source>
        <dbReference type="ARBA" id="ARBA00053269"/>
    </source>
</evidence>
<evidence type="ECO:0000256" key="1">
    <source>
        <dbReference type="ARBA" id="ARBA00000024"/>
    </source>
</evidence>
<dbReference type="GO" id="GO:0000105">
    <property type="term" value="P:L-histidine biosynthetic process"/>
    <property type="evidence" value="ECO:0007669"/>
    <property type="project" value="UniProtKB-UniRule"/>
</dbReference>
<comment type="cofactor">
    <cofactor evidence="9">
        <name>Zn(2+)</name>
        <dbReference type="ChEBI" id="CHEBI:29105"/>
    </cofactor>
    <text evidence="9">Binds 1 zinc ion per subunit.</text>
</comment>
<reference evidence="11 12" key="1">
    <citation type="journal article" date="2017" name="BMC Genomics">
        <title>Genomic analysis of methanogenic archaea reveals a shift towards energy conservation.</title>
        <authorList>
            <person name="Gilmore S.P."/>
            <person name="Henske J.K."/>
            <person name="Sexton J.A."/>
            <person name="Solomon K.V."/>
            <person name="Seppala S."/>
            <person name="Yoo J.I."/>
            <person name="Huyett L.M."/>
            <person name="Pressman A."/>
            <person name="Cogan J.Z."/>
            <person name="Kivenson V."/>
            <person name="Peng X."/>
            <person name="Tan Y."/>
            <person name="Valentine D.L."/>
            <person name="O'Malley M.A."/>
        </authorList>
    </citation>
    <scope>NUCLEOTIDE SEQUENCE [LARGE SCALE GENOMIC DNA]</scope>
    <source>
        <strain evidence="11 12">1R-7</strain>
    </source>
</reference>
<feature type="binding site" evidence="9">
    <location>
        <position position="100"/>
    </location>
    <ligand>
        <name>Zn(2+)</name>
        <dbReference type="ChEBI" id="CHEBI:29105"/>
        <note>ligand shared between dimeric partners</note>
    </ligand>
</feature>
<name>A0A2A2HEC9_9EURY</name>
<dbReference type="GO" id="GO:0005737">
    <property type="term" value="C:cytoplasm"/>
    <property type="evidence" value="ECO:0007669"/>
    <property type="project" value="UniProtKB-SubCell"/>
</dbReference>
<dbReference type="GO" id="GO:0004636">
    <property type="term" value="F:phosphoribosyl-ATP diphosphatase activity"/>
    <property type="evidence" value="ECO:0007669"/>
    <property type="project" value="UniProtKB-ARBA"/>
</dbReference>
<proteinExistence type="inferred from homology"/>
<keyword evidence="4 9" id="KW-0963">Cytoplasm</keyword>
<comment type="caution">
    <text evidence="11">The sequence shown here is derived from an EMBL/GenBank/DDBJ whole genome shotgun (WGS) entry which is preliminary data.</text>
</comment>
<comment type="function">
    <text evidence="8 9">Catalyzes the hydrolysis of the adenine ring of phosphoribosyl-AMP.</text>
</comment>
<evidence type="ECO:0000256" key="2">
    <source>
        <dbReference type="ARBA" id="ARBA00005169"/>
    </source>
</evidence>
<feature type="binding site" evidence="9">
    <location>
        <position position="76"/>
    </location>
    <ligand>
        <name>Mg(2+)</name>
        <dbReference type="ChEBI" id="CHEBI:18420"/>
    </ligand>
</feature>
<keyword evidence="9" id="KW-0862">Zinc</keyword>
<keyword evidence="7 9" id="KW-0368">Histidine biosynthesis</keyword>
<gene>
    <name evidence="9" type="primary">hisI</name>
    <name evidence="11" type="ORF">ASJ82_00900</name>
</gene>
<sequence length="129" mass="14933">MELNFRHKIGDKELATAIAQDYETGEVLMVAFINKEAYEKSVKTRKAHYYSTSRDEVWFKGEISGHIQKIHEIHIDCDRDAVLFKVEQIGGACHTGHYSCFYTEITDDGENIKENKNNIVFNPDIVYKE</sequence>
<dbReference type="UniPathway" id="UPA00031">
    <property type="reaction ID" value="UER00008"/>
</dbReference>
<comment type="subunit">
    <text evidence="3 9">Homodimer.</text>
</comment>
<dbReference type="GO" id="GO:0008270">
    <property type="term" value="F:zinc ion binding"/>
    <property type="evidence" value="ECO:0007669"/>
    <property type="project" value="UniProtKB-UniRule"/>
</dbReference>
<dbReference type="OrthoDB" id="5853at2157"/>
<comment type="cofactor">
    <cofactor evidence="9">
        <name>Mg(2+)</name>
        <dbReference type="ChEBI" id="CHEBI:18420"/>
    </cofactor>
    <text evidence="9">Binds 1 Mg(2+) ion per subunit.</text>
</comment>
<dbReference type="FunFam" id="3.10.20.810:FF:000001">
    <property type="entry name" value="Histidine biosynthesis bifunctional protein HisIE"/>
    <property type="match status" value="1"/>
</dbReference>
<dbReference type="GO" id="GO:0004635">
    <property type="term" value="F:phosphoribosyl-AMP cyclohydrolase activity"/>
    <property type="evidence" value="ECO:0007669"/>
    <property type="project" value="UniProtKB-UniRule"/>
</dbReference>
<dbReference type="Pfam" id="PF01502">
    <property type="entry name" value="PRA-CH"/>
    <property type="match status" value="1"/>
</dbReference>